<comment type="caution">
    <text evidence="2">The sequence shown here is derived from an EMBL/GenBank/DDBJ whole genome shotgun (WGS) entry which is preliminary data.</text>
</comment>
<proteinExistence type="predicted"/>
<feature type="region of interest" description="Disordered" evidence="1">
    <location>
        <begin position="1"/>
        <end position="36"/>
    </location>
</feature>
<dbReference type="AlphaFoldDB" id="A0A087E674"/>
<name>A0A087E674_9BIFI</name>
<reference evidence="2 3" key="1">
    <citation type="submission" date="2014-03" db="EMBL/GenBank/DDBJ databases">
        <title>Genomics of Bifidobacteria.</title>
        <authorList>
            <person name="Ventura M."/>
            <person name="Milani C."/>
            <person name="Lugli G.A."/>
        </authorList>
    </citation>
    <scope>NUCLEOTIDE SEQUENCE [LARGE SCALE GENOMIC DNA]</scope>
    <source>
        <strain evidence="2 3">LMG 21395</strain>
    </source>
</reference>
<protein>
    <submittedName>
        <fullName evidence="2">Uncharacterized protein</fullName>
    </submittedName>
</protein>
<evidence type="ECO:0000313" key="2">
    <source>
        <dbReference type="EMBL" id="KFJ03275.1"/>
    </source>
</evidence>
<accession>A0A087E674</accession>
<feature type="region of interest" description="Disordered" evidence="1">
    <location>
        <begin position="56"/>
        <end position="109"/>
    </location>
</feature>
<gene>
    <name evidence="2" type="ORF">THER5_2054</name>
</gene>
<sequence length="132" mass="15010">MHSSRATWRMSGDDGVRYRPTHRDTPRHAETRHTKYRNVNIFINGKMLTQNQNIYAGNRDDNEHSFPAVPSNGPSKNAEIPPLCRYNESTETADKGVPPAPPYVPADDDARHINRLSFKGMNRIHGHMSTDE</sequence>
<organism evidence="2 3">
    <name type="scientific">Bifidobacterium thermacidophilum subsp. thermacidophilum</name>
    <dbReference type="NCBI Taxonomy" id="79262"/>
    <lineage>
        <taxon>Bacteria</taxon>
        <taxon>Bacillati</taxon>
        <taxon>Actinomycetota</taxon>
        <taxon>Actinomycetes</taxon>
        <taxon>Bifidobacteriales</taxon>
        <taxon>Bifidobacteriaceae</taxon>
        <taxon>Bifidobacterium</taxon>
    </lineage>
</organism>
<evidence type="ECO:0000313" key="3">
    <source>
        <dbReference type="Proteomes" id="UP000029003"/>
    </source>
</evidence>
<evidence type="ECO:0000256" key="1">
    <source>
        <dbReference type="SAM" id="MobiDB-lite"/>
    </source>
</evidence>
<dbReference type="Proteomes" id="UP000029003">
    <property type="component" value="Unassembled WGS sequence"/>
</dbReference>
<dbReference type="EMBL" id="JGZT01000005">
    <property type="protein sequence ID" value="KFJ03275.1"/>
    <property type="molecule type" value="Genomic_DNA"/>
</dbReference>
<feature type="compositionally biased region" description="Basic and acidic residues" evidence="1">
    <location>
        <begin position="11"/>
        <end position="33"/>
    </location>
</feature>